<dbReference type="GO" id="GO:0042586">
    <property type="term" value="F:peptide deformylase activity"/>
    <property type="evidence" value="ECO:0007669"/>
    <property type="project" value="UniProtKB-UniRule"/>
</dbReference>
<keyword evidence="8" id="KW-1185">Reference proteome</keyword>
<evidence type="ECO:0000256" key="5">
    <source>
        <dbReference type="ARBA" id="ARBA00023004"/>
    </source>
</evidence>
<keyword evidence="4 6" id="KW-0648">Protein biosynthesis</keyword>
<dbReference type="InterPro" id="IPR036821">
    <property type="entry name" value="Peptide_deformylase_sf"/>
</dbReference>
<gene>
    <name evidence="6 7" type="primary">def</name>
    <name evidence="7" type="ORF">SAMEA4384403_01733</name>
</gene>
<dbReference type="EC" id="3.5.1.88" evidence="6"/>
<dbReference type="Gene3D" id="3.90.45.10">
    <property type="entry name" value="Peptide deformylase"/>
    <property type="match status" value="1"/>
</dbReference>
<dbReference type="Pfam" id="PF01327">
    <property type="entry name" value="Pep_deformylase"/>
    <property type="match status" value="1"/>
</dbReference>
<evidence type="ECO:0000256" key="6">
    <source>
        <dbReference type="HAMAP-Rule" id="MF_00163"/>
    </source>
</evidence>
<dbReference type="InterPro" id="IPR023635">
    <property type="entry name" value="Peptide_deformylase"/>
</dbReference>
<keyword evidence="5 6" id="KW-0408">Iron</keyword>
<feature type="binding site" evidence="6">
    <location>
        <position position="111"/>
    </location>
    <ligand>
        <name>Fe cation</name>
        <dbReference type="ChEBI" id="CHEBI:24875"/>
    </ligand>
</feature>
<dbReference type="PANTHER" id="PTHR10458:SF8">
    <property type="entry name" value="PEPTIDE DEFORMYLASE 2"/>
    <property type="match status" value="1"/>
</dbReference>
<feature type="binding site" evidence="6">
    <location>
        <position position="154"/>
    </location>
    <ligand>
        <name>Fe cation</name>
        <dbReference type="ChEBI" id="CHEBI:24875"/>
    </ligand>
</feature>
<dbReference type="Proteomes" id="UP000242084">
    <property type="component" value="Chromosome 1"/>
</dbReference>
<dbReference type="PIRSF" id="PIRSF004749">
    <property type="entry name" value="Pep_def"/>
    <property type="match status" value="1"/>
</dbReference>
<dbReference type="FunFam" id="3.90.45.10:FF:000002">
    <property type="entry name" value="Peptide deformylase"/>
    <property type="match status" value="1"/>
</dbReference>
<comment type="function">
    <text evidence="6">Removes the formyl group from the N-terminal Met of newly synthesized proteins. Requires at least a dipeptide for an efficient rate of reaction. N-terminal L-methionine is a prerequisite for activity but the enzyme has broad specificity at other positions.</text>
</comment>
<evidence type="ECO:0000313" key="7">
    <source>
        <dbReference type="EMBL" id="SNV72678.1"/>
    </source>
</evidence>
<name>A0A239ZPA9_9STAP</name>
<dbReference type="CDD" id="cd00487">
    <property type="entry name" value="Pep_deformylase"/>
    <property type="match status" value="1"/>
</dbReference>
<protein>
    <recommendedName>
        <fullName evidence="6">Peptide deformylase</fullName>
        <shortName evidence="6">PDF</shortName>
        <ecNumber evidence="6">3.5.1.88</ecNumber>
    </recommendedName>
    <alternativeName>
        <fullName evidence="6">Polypeptide deformylase</fullName>
    </alternativeName>
</protein>
<comment type="cofactor">
    <cofactor evidence="6">
        <name>Fe(2+)</name>
        <dbReference type="ChEBI" id="CHEBI:29033"/>
    </cofactor>
    <text evidence="6">Binds 1 Fe(2+) ion.</text>
</comment>
<proteinExistence type="inferred from homology"/>
<feature type="active site" evidence="6">
    <location>
        <position position="155"/>
    </location>
</feature>
<dbReference type="PRINTS" id="PR01576">
    <property type="entry name" value="PDEFORMYLASE"/>
</dbReference>
<evidence type="ECO:0000256" key="3">
    <source>
        <dbReference type="ARBA" id="ARBA00022801"/>
    </source>
</evidence>
<dbReference type="OrthoDB" id="9784988at2"/>
<accession>A0A239ZPA9</accession>
<organism evidence="7 8">
    <name type="scientific">Mammaliicoccus stepanovicii</name>
    <dbReference type="NCBI Taxonomy" id="643214"/>
    <lineage>
        <taxon>Bacteria</taxon>
        <taxon>Bacillati</taxon>
        <taxon>Bacillota</taxon>
        <taxon>Bacilli</taxon>
        <taxon>Bacillales</taxon>
        <taxon>Staphylococcaceae</taxon>
        <taxon>Mammaliicoccus</taxon>
    </lineage>
</organism>
<evidence type="ECO:0000256" key="4">
    <source>
        <dbReference type="ARBA" id="ARBA00022917"/>
    </source>
</evidence>
<dbReference type="NCBIfam" id="TIGR00079">
    <property type="entry name" value="pept_deformyl"/>
    <property type="match status" value="1"/>
</dbReference>
<sequence length="184" mass="20706">MITMENIIRDGHETLRKKAMDVELPISNEDKETLNEMLIFLKNSQDEQLAKKYGLRSGVGLAAPQINVSKKMLAVYISDDGKGNAIELQLVNPKIVSHSIQKAYLQGGEGCLSVDESIPGLVHRNFKITIQAYDIEGNLFKKRFKGYPAIVLQHEIDHLNGVMFYDHINQEAPFEPLQDAIEVN</sequence>
<keyword evidence="2 6" id="KW-0479">Metal-binding</keyword>
<evidence type="ECO:0000313" key="8">
    <source>
        <dbReference type="Proteomes" id="UP000242084"/>
    </source>
</evidence>
<dbReference type="AlphaFoldDB" id="A0A239ZPA9"/>
<dbReference type="HAMAP" id="MF_00163">
    <property type="entry name" value="Pep_deformylase"/>
    <property type="match status" value="1"/>
</dbReference>
<dbReference type="PANTHER" id="PTHR10458">
    <property type="entry name" value="PEPTIDE DEFORMYLASE"/>
    <property type="match status" value="1"/>
</dbReference>
<dbReference type="SUPFAM" id="SSF56420">
    <property type="entry name" value="Peptide deformylase"/>
    <property type="match status" value="1"/>
</dbReference>
<dbReference type="EMBL" id="LT906462">
    <property type="protein sequence ID" value="SNV72678.1"/>
    <property type="molecule type" value="Genomic_DNA"/>
</dbReference>
<dbReference type="GO" id="GO:0006412">
    <property type="term" value="P:translation"/>
    <property type="evidence" value="ECO:0007669"/>
    <property type="project" value="UniProtKB-UniRule"/>
</dbReference>
<dbReference type="RefSeq" id="WP_095088663.1">
    <property type="nucleotide sequence ID" value="NZ_BMDM01000004.1"/>
</dbReference>
<dbReference type="KEGG" id="sste:SAMEA4384403_1733"/>
<comment type="similarity">
    <text evidence="1 6">Belongs to the polypeptide deformylase family.</text>
</comment>
<dbReference type="GO" id="GO:0046872">
    <property type="term" value="F:metal ion binding"/>
    <property type="evidence" value="ECO:0007669"/>
    <property type="project" value="UniProtKB-KW"/>
</dbReference>
<evidence type="ECO:0000256" key="2">
    <source>
        <dbReference type="ARBA" id="ARBA00022723"/>
    </source>
</evidence>
<reference evidence="7 8" key="1">
    <citation type="submission" date="2017-06" db="EMBL/GenBank/DDBJ databases">
        <authorList>
            <consortium name="Pathogen Informatics"/>
        </authorList>
    </citation>
    <scope>NUCLEOTIDE SEQUENCE [LARGE SCALE GENOMIC DNA]</scope>
    <source>
        <strain evidence="7 8">NCTC13839</strain>
    </source>
</reference>
<keyword evidence="3 6" id="KW-0378">Hydrolase</keyword>
<feature type="binding site" evidence="6">
    <location>
        <position position="158"/>
    </location>
    <ligand>
        <name>Fe cation</name>
        <dbReference type="ChEBI" id="CHEBI:24875"/>
    </ligand>
</feature>
<evidence type="ECO:0000256" key="1">
    <source>
        <dbReference type="ARBA" id="ARBA00010759"/>
    </source>
</evidence>
<comment type="catalytic activity">
    <reaction evidence="6">
        <text>N-terminal N-formyl-L-methionyl-[peptide] + H2O = N-terminal L-methionyl-[peptide] + formate</text>
        <dbReference type="Rhea" id="RHEA:24420"/>
        <dbReference type="Rhea" id="RHEA-COMP:10639"/>
        <dbReference type="Rhea" id="RHEA-COMP:10640"/>
        <dbReference type="ChEBI" id="CHEBI:15377"/>
        <dbReference type="ChEBI" id="CHEBI:15740"/>
        <dbReference type="ChEBI" id="CHEBI:49298"/>
        <dbReference type="ChEBI" id="CHEBI:64731"/>
        <dbReference type="EC" id="3.5.1.88"/>
    </reaction>
</comment>